<evidence type="ECO:0000256" key="5">
    <source>
        <dbReference type="ARBA" id="ARBA00023242"/>
    </source>
</evidence>
<evidence type="ECO:0000256" key="2">
    <source>
        <dbReference type="ARBA" id="ARBA00022692"/>
    </source>
</evidence>
<keyword evidence="5" id="KW-0539">Nucleus</keyword>
<name>A0ABQ9AYT1_9ROSI</name>
<reference evidence="7" key="1">
    <citation type="submission" date="2022-10" db="EMBL/GenBank/DDBJ databases">
        <authorList>
            <person name="Hyden B.L."/>
            <person name="Feng K."/>
            <person name="Yates T."/>
            <person name="Jawdy S."/>
            <person name="Smart L.B."/>
            <person name="Muchero W."/>
        </authorList>
    </citation>
    <scope>NUCLEOTIDE SEQUENCE</scope>
    <source>
        <tissue evidence="7">Shoot tip</tissue>
    </source>
</reference>
<accession>A0ABQ9AYT1</accession>
<keyword evidence="2" id="KW-0812">Transmembrane</keyword>
<protein>
    <submittedName>
        <fullName evidence="7">Uncharacterized protein</fullName>
    </submittedName>
</protein>
<evidence type="ECO:0000256" key="1">
    <source>
        <dbReference type="ARBA" id="ARBA00007387"/>
    </source>
</evidence>
<dbReference type="Gene3D" id="3.40.50.1820">
    <property type="entry name" value="alpha/beta hydrolase"/>
    <property type="match status" value="1"/>
</dbReference>
<comment type="caution">
    <text evidence="7">The sequence shown here is derived from an EMBL/GenBank/DDBJ whole genome shotgun (WGS) entry which is preliminary data.</text>
</comment>
<keyword evidence="3" id="KW-1133">Transmembrane helix</keyword>
<keyword evidence="4" id="KW-0472">Membrane</keyword>
<comment type="similarity">
    <text evidence="1">Belongs to the TMEM53 family.</text>
</comment>
<comment type="subcellular location">
    <subcellularLocation>
        <location evidence="6">Nucleus outer membrane</location>
        <topology evidence="6">Single-pass membrane protein</topology>
    </subcellularLocation>
</comment>
<sequence length="405" mass="44738">MGSLSGIIQRPVIAAAVAAFASVSIDFSDKLQSVRSSDTCSTSEQSSTLLSNSVQDSKFSWVSHISVSKLANLSFVTRIRVPVPNVSFPVLDVSQNFVPSAFGSSVASSPFLVNLYRWHLPEPSTIDVSGSSDCSSEKSRTVVVLLGWLGSKQKHLNKYAEWYTSRGFHVITFTFPMAEILSYQVGGKTEQDIELLATHLADWLEEDGKNLVFHTFSNTGWLTYGAILEKFQKQDLSLMGRIRGCIVDSAPVAVPDPQVWASGFSAAFLKKHSVATKVHATSKESDMEVLVGRKTFMEPKPAIAESALLAVLEKFFDVILNLPMVNRRLSDVLNLLSSGQPSCPQLYIYSSADRVIPAGSVESFIEKQRRAGHEVRACNFVFTPHVDHFRNDPKLYTTQLSQFFR</sequence>
<dbReference type="InterPro" id="IPR029058">
    <property type="entry name" value="AB_hydrolase_fold"/>
</dbReference>
<proteinExistence type="inferred from homology"/>
<dbReference type="EMBL" id="JAPFFI010000014">
    <property type="protein sequence ID" value="KAJ6366007.1"/>
    <property type="molecule type" value="Genomic_DNA"/>
</dbReference>
<dbReference type="SUPFAM" id="SSF53474">
    <property type="entry name" value="alpha/beta-Hydrolases"/>
    <property type="match status" value="1"/>
</dbReference>
<dbReference type="InterPro" id="IPR008547">
    <property type="entry name" value="DUF829_TMEM53"/>
</dbReference>
<evidence type="ECO:0000256" key="6">
    <source>
        <dbReference type="ARBA" id="ARBA00034303"/>
    </source>
</evidence>
<gene>
    <name evidence="7" type="ORF">OIU77_002557</name>
</gene>
<dbReference type="PANTHER" id="PTHR12265:SF30">
    <property type="entry name" value="TRANSMEMBRANE PROTEIN 53"/>
    <property type="match status" value="1"/>
</dbReference>
<organism evidence="7 8">
    <name type="scientific">Salix suchowensis</name>
    <dbReference type="NCBI Taxonomy" id="1278906"/>
    <lineage>
        <taxon>Eukaryota</taxon>
        <taxon>Viridiplantae</taxon>
        <taxon>Streptophyta</taxon>
        <taxon>Embryophyta</taxon>
        <taxon>Tracheophyta</taxon>
        <taxon>Spermatophyta</taxon>
        <taxon>Magnoliopsida</taxon>
        <taxon>eudicotyledons</taxon>
        <taxon>Gunneridae</taxon>
        <taxon>Pentapetalae</taxon>
        <taxon>rosids</taxon>
        <taxon>fabids</taxon>
        <taxon>Malpighiales</taxon>
        <taxon>Salicaceae</taxon>
        <taxon>Saliceae</taxon>
        <taxon>Salix</taxon>
    </lineage>
</organism>
<keyword evidence="8" id="KW-1185">Reference proteome</keyword>
<dbReference type="Proteomes" id="UP001141253">
    <property type="component" value="Chromosome 7"/>
</dbReference>
<dbReference type="PANTHER" id="PTHR12265">
    <property type="entry name" value="TRANSMEMBRANE PROTEIN 53"/>
    <property type="match status" value="1"/>
</dbReference>
<evidence type="ECO:0000313" key="8">
    <source>
        <dbReference type="Proteomes" id="UP001141253"/>
    </source>
</evidence>
<evidence type="ECO:0000313" key="7">
    <source>
        <dbReference type="EMBL" id="KAJ6366007.1"/>
    </source>
</evidence>
<evidence type="ECO:0000256" key="3">
    <source>
        <dbReference type="ARBA" id="ARBA00022989"/>
    </source>
</evidence>
<dbReference type="Pfam" id="PF05705">
    <property type="entry name" value="DUF829"/>
    <property type="match status" value="1"/>
</dbReference>
<reference evidence="7" key="2">
    <citation type="journal article" date="2023" name="Int. J. Mol. Sci.">
        <title>De Novo Assembly and Annotation of 11 Diverse Shrub Willow (Salix) Genomes Reveals Novel Gene Organization in Sex-Linked Regions.</title>
        <authorList>
            <person name="Hyden B."/>
            <person name="Feng K."/>
            <person name="Yates T.B."/>
            <person name="Jawdy S."/>
            <person name="Cereghino C."/>
            <person name="Smart L.B."/>
            <person name="Muchero W."/>
        </authorList>
    </citation>
    <scope>NUCLEOTIDE SEQUENCE</scope>
    <source>
        <tissue evidence="7">Shoot tip</tissue>
    </source>
</reference>
<evidence type="ECO:0000256" key="4">
    <source>
        <dbReference type="ARBA" id="ARBA00023136"/>
    </source>
</evidence>